<organism evidence="2 3">
    <name type="scientific">Arthroderma otae (strain ATCC MYA-4605 / CBS 113480)</name>
    <name type="common">Microsporum canis</name>
    <dbReference type="NCBI Taxonomy" id="554155"/>
    <lineage>
        <taxon>Eukaryota</taxon>
        <taxon>Fungi</taxon>
        <taxon>Dikarya</taxon>
        <taxon>Ascomycota</taxon>
        <taxon>Pezizomycotina</taxon>
        <taxon>Eurotiomycetes</taxon>
        <taxon>Eurotiomycetidae</taxon>
        <taxon>Onygenales</taxon>
        <taxon>Arthrodermataceae</taxon>
        <taxon>Microsporum</taxon>
    </lineage>
</organism>
<protein>
    <submittedName>
        <fullName evidence="2">Uncharacterized protein</fullName>
    </submittedName>
</protein>
<feature type="region of interest" description="Disordered" evidence="1">
    <location>
        <begin position="26"/>
        <end position="53"/>
    </location>
</feature>
<dbReference type="VEuPathDB" id="FungiDB:MCYG_05374"/>
<reference evidence="3" key="1">
    <citation type="journal article" date="2012" name="MBio">
        <title>Comparative genome analysis of Trichophyton rubrum and related dermatophytes reveals candidate genes involved in infection.</title>
        <authorList>
            <person name="Martinez D.A."/>
            <person name="Oliver B.G."/>
            <person name="Graeser Y."/>
            <person name="Goldberg J.M."/>
            <person name="Li W."/>
            <person name="Martinez-Rossi N.M."/>
            <person name="Monod M."/>
            <person name="Shelest E."/>
            <person name="Barton R.C."/>
            <person name="Birch E."/>
            <person name="Brakhage A.A."/>
            <person name="Chen Z."/>
            <person name="Gurr S.J."/>
            <person name="Heiman D."/>
            <person name="Heitman J."/>
            <person name="Kosti I."/>
            <person name="Rossi A."/>
            <person name="Saif S."/>
            <person name="Samalova M."/>
            <person name="Saunders C.W."/>
            <person name="Shea T."/>
            <person name="Summerbell R.C."/>
            <person name="Xu J."/>
            <person name="Young S."/>
            <person name="Zeng Q."/>
            <person name="Birren B.W."/>
            <person name="Cuomo C.A."/>
            <person name="White T.C."/>
        </authorList>
    </citation>
    <scope>NUCLEOTIDE SEQUENCE [LARGE SCALE GENOMIC DNA]</scope>
    <source>
        <strain evidence="3">ATCC MYA-4605 / CBS 113480</strain>
    </source>
</reference>
<proteinExistence type="predicted"/>
<accession>C5FRQ2</accession>
<name>C5FRQ2_ARTOC</name>
<dbReference type="HOGENOM" id="CLU_2249477_0_0_1"/>
<feature type="compositionally biased region" description="Basic and acidic residues" evidence="1">
    <location>
        <begin position="26"/>
        <end position="38"/>
    </location>
</feature>
<gene>
    <name evidence="2" type="ORF">MCYG_05374</name>
</gene>
<evidence type="ECO:0000256" key="1">
    <source>
        <dbReference type="SAM" id="MobiDB-lite"/>
    </source>
</evidence>
<dbReference type="Proteomes" id="UP000002035">
    <property type="component" value="Unassembled WGS sequence"/>
</dbReference>
<dbReference type="AlphaFoldDB" id="C5FRQ2"/>
<evidence type="ECO:0000313" key="3">
    <source>
        <dbReference type="Proteomes" id="UP000002035"/>
    </source>
</evidence>
<evidence type="ECO:0000313" key="2">
    <source>
        <dbReference type="EMBL" id="EEQ32555.1"/>
    </source>
</evidence>
<dbReference type="GeneID" id="9228713"/>
<dbReference type="EMBL" id="DS995705">
    <property type="protein sequence ID" value="EEQ32555.1"/>
    <property type="molecule type" value="Genomic_DNA"/>
</dbReference>
<dbReference type="RefSeq" id="XP_002845505.1">
    <property type="nucleotide sequence ID" value="XM_002845459.1"/>
</dbReference>
<sequence length="104" mass="11461">MAVVTCARSVPLLYNDLKTKKKLSKLRDTGLKRDKSVHGETAPPRVPPSKFSMWPVGPAKSMITSKATMLVRGSASVKTSKRPSREYEWICAAKRRLFVSTPGG</sequence>
<keyword evidence="3" id="KW-1185">Reference proteome</keyword>